<dbReference type="AlphaFoldDB" id="A0A1G7X890"/>
<dbReference type="Proteomes" id="UP000199045">
    <property type="component" value="Unassembled WGS sequence"/>
</dbReference>
<keyword evidence="3" id="KW-0996">Nickel insertion</keyword>
<comment type="function">
    <text evidence="3">Required for maturation of urease via the functional incorporation of the urease nickel metallocenter.</text>
</comment>
<comment type="subunit">
    <text evidence="3">UreD, UreF and UreG form a complex that acts as a GTP-hydrolysis-dependent molecular chaperone, activating the urease apoprotein by helping to assemble the nickel containing metallocenter of UreC. The UreE protein probably delivers the nickel.</text>
</comment>
<dbReference type="Pfam" id="PF01774">
    <property type="entry name" value="UreD"/>
    <property type="match status" value="1"/>
</dbReference>
<accession>A0A1G7X890</accession>
<comment type="similarity">
    <text evidence="1 3">Belongs to the UreD family.</text>
</comment>
<sequence>MKSELQIKAAVRSAGTYLQHCYYTRPFKVADISGSRAGMLHLTMMTASPGILDGDAYDIRVTLEEDAGLHLYTQSYQRIFNMQHGARQRFYVEMERGSSLCYLPHPSVPHEHSVFDSASRIELGEDCRLLWGEIITCGRKLSGEIFRCKHFQNILEVYRDGKLLFKDVTLLQPDIVPPGNMGQWEGYTHQASLLWHDERRDMAAMGEVLHECLSAEANITAGVSRTASGALLLRVLGQGGEQLYELFRKIALLAGEERKL</sequence>
<dbReference type="InterPro" id="IPR002669">
    <property type="entry name" value="UreD"/>
</dbReference>
<comment type="subcellular location">
    <subcellularLocation>
        <location evidence="3">Cytoplasm</location>
    </subcellularLocation>
</comment>
<evidence type="ECO:0000313" key="5">
    <source>
        <dbReference type="Proteomes" id="UP000199045"/>
    </source>
</evidence>
<dbReference type="STRING" id="104663.SAMN04488121_106345"/>
<organism evidence="4 5">
    <name type="scientific">Chitinophaga filiformis</name>
    <name type="common">Myxococcus filiformis</name>
    <name type="synonym">Flexibacter filiformis</name>
    <dbReference type="NCBI Taxonomy" id="104663"/>
    <lineage>
        <taxon>Bacteria</taxon>
        <taxon>Pseudomonadati</taxon>
        <taxon>Bacteroidota</taxon>
        <taxon>Chitinophagia</taxon>
        <taxon>Chitinophagales</taxon>
        <taxon>Chitinophagaceae</taxon>
        <taxon>Chitinophaga</taxon>
    </lineage>
</organism>
<evidence type="ECO:0000256" key="3">
    <source>
        <dbReference type="HAMAP-Rule" id="MF_01384"/>
    </source>
</evidence>
<name>A0A1G7X890_CHIFI</name>
<gene>
    <name evidence="3" type="primary">ureD</name>
    <name evidence="4" type="ORF">SAMN04488121_106345</name>
</gene>
<dbReference type="GO" id="GO:0016151">
    <property type="term" value="F:nickel cation binding"/>
    <property type="evidence" value="ECO:0007669"/>
    <property type="project" value="UniProtKB-UniRule"/>
</dbReference>
<reference evidence="4 5" key="1">
    <citation type="submission" date="2016-10" db="EMBL/GenBank/DDBJ databases">
        <authorList>
            <person name="de Groot N.N."/>
        </authorList>
    </citation>
    <scope>NUCLEOTIDE SEQUENCE [LARGE SCALE GENOMIC DNA]</scope>
    <source>
        <strain evidence="4 5">DSM 527</strain>
    </source>
</reference>
<protein>
    <recommendedName>
        <fullName evidence="3">Urease accessory protein UreD</fullName>
    </recommendedName>
</protein>
<dbReference type="GO" id="GO:0005737">
    <property type="term" value="C:cytoplasm"/>
    <property type="evidence" value="ECO:0007669"/>
    <property type="project" value="UniProtKB-SubCell"/>
</dbReference>
<dbReference type="PANTHER" id="PTHR33643:SF1">
    <property type="entry name" value="UREASE ACCESSORY PROTEIN D"/>
    <property type="match status" value="1"/>
</dbReference>
<dbReference type="PANTHER" id="PTHR33643">
    <property type="entry name" value="UREASE ACCESSORY PROTEIN D"/>
    <property type="match status" value="1"/>
</dbReference>
<keyword evidence="2 3" id="KW-0143">Chaperone</keyword>
<dbReference type="HAMAP" id="MF_01384">
    <property type="entry name" value="UreD"/>
    <property type="match status" value="1"/>
</dbReference>
<evidence type="ECO:0000313" key="4">
    <source>
        <dbReference type="EMBL" id="SDG80429.1"/>
    </source>
</evidence>
<dbReference type="EMBL" id="FNBN01000006">
    <property type="protein sequence ID" value="SDG80429.1"/>
    <property type="molecule type" value="Genomic_DNA"/>
</dbReference>
<proteinExistence type="inferred from homology"/>
<evidence type="ECO:0000256" key="1">
    <source>
        <dbReference type="ARBA" id="ARBA00007177"/>
    </source>
</evidence>
<keyword evidence="3" id="KW-0963">Cytoplasm</keyword>
<evidence type="ECO:0000256" key="2">
    <source>
        <dbReference type="ARBA" id="ARBA00023186"/>
    </source>
</evidence>